<protein>
    <submittedName>
        <fullName evidence="1">F-box protein interaction domain protein</fullName>
    </submittedName>
</protein>
<dbReference type="EnsemblPlants" id="KEH22763">
    <property type="protein sequence ID" value="KEH22763"/>
    <property type="gene ID" value="MTR_7g056737"/>
</dbReference>
<dbReference type="Proteomes" id="UP000002051">
    <property type="component" value="Unassembled WGS sequence"/>
</dbReference>
<gene>
    <name evidence="1" type="ordered locus">MTR_7g056737</name>
</gene>
<reference evidence="2" key="3">
    <citation type="submission" date="2015-04" db="UniProtKB">
        <authorList>
            <consortium name="EnsemblPlants"/>
        </authorList>
    </citation>
    <scope>IDENTIFICATION</scope>
    <source>
        <strain evidence="2">cv. Jemalong A17</strain>
    </source>
</reference>
<sequence>MHNLTENQSRRSLNGIPAPMFIPDEHIPGILALLPVKSLLRFRCLSKSHDSLISSPTFVKLHLTRSARNMDLTLVSTSDDNVLSFTIFRLHQNPPIIFNLPEDPYYQLDDKHGLDIVGSCNGLLCLFGHSFTANFDIETWIRFWNPATRTISEKLGYTIHNNLHFHHNLTFCYVNSTDTYKVAYLVPNTNNVCVFSIGDNVWRNIQNSPLDHGYSLNVANLGKSINWLAIHDYRSHYDCNNITIQQFIIISLDLGTETHSQLLPPQGFMEVPIVAPYLSVLKDCLCFSHDYKQTHFVIWEMKEFGVGDSWIQLFKISYNNLQVYDHLNDSEFHLFPLFLSEKTGTLLLTNDLESRAILYNWRYNTVERVNKPWVVFMAARLKIVAAQFNVYQLLFRVWCELPVAAVCIGV</sequence>
<accession>A0A072U0T8</accession>
<evidence type="ECO:0000313" key="1">
    <source>
        <dbReference type="EMBL" id="KEH22763.1"/>
    </source>
</evidence>
<evidence type="ECO:0000313" key="3">
    <source>
        <dbReference type="Proteomes" id="UP000002051"/>
    </source>
</evidence>
<dbReference type="EMBL" id="CM001223">
    <property type="protein sequence ID" value="KEH22763.1"/>
    <property type="molecule type" value="Genomic_DNA"/>
</dbReference>
<keyword evidence="3" id="KW-1185">Reference proteome</keyword>
<dbReference type="InterPro" id="IPR036047">
    <property type="entry name" value="F-box-like_dom_sf"/>
</dbReference>
<dbReference type="NCBIfam" id="TIGR01640">
    <property type="entry name" value="F_box_assoc_1"/>
    <property type="match status" value="1"/>
</dbReference>
<dbReference type="AlphaFoldDB" id="A0A072U0T8"/>
<dbReference type="HOGENOM" id="CLU_027176_0_1_1"/>
<proteinExistence type="predicted"/>
<dbReference type="SUPFAM" id="SSF81383">
    <property type="entry name" value="F-box domain"/>
    <property type="match status" value="1"/>
</dbReference>
<organism evidence="1 3">
    <name type="scientific">Medicago truncatula</name>
    <name type="common">Barrel medic</name>
    <name type="synonym">Medicago tribuloides</name>
    <dbReference type="NCBI Taxonomy" id="3880"/>
    <lineage>
        <taxon>Eukaryota</taxon>
        <taxon>Viridiplantae</taxon>
        <taxon>Streptophyta</taxon>
        <taxon>Embryophyta</taxon>
        <taxon>Tracheophyta</taxon>
        <taxon>Spermatophyta</taxon>
        <taxon>Magnoliopsida</taxon>
        <taxon>eudicotyledons</taxon>
        <taxon>Gunneridae</taxon>
        <taxon>Pentapetalae</taxon>
        <taxon>rosids</taxon>
        <taxon>fabids</taxon>
        <taxon>Fabales</taxon>
        <taxon>Fabaceae</taxon>
        <taxon>Papilionoideae</taxon>
        <taxon>50 kb inversion clade</taxon>
        <taxon>NPAAA clade</taxon>
        <taxon>Hologalegina</taxon>
        <taxon>IRL clade</taxon>
        <taxon>Trifolieae</taxon>
        <taxon>Medicago</taxon>
    </lineage>
</organism>
<dbReference type="InterPro" id="IPR050796">
    <property type="entry name" value="SCF_F-box_component"/>
</dbReference>
<dbReference type="PANTHER" id="PTHR31672">
    <property type="entry name" value="BNACNNG10540D PROTEIN"/>
    <property type="match status" value="1"/>
</dbReference>
<reference evidence="1 3" key="1">
    <citation type="journal article" date="2011" name="Nature">
        <title>The Medicago genome provides insight into the evolution of rhizobial symbioses.</title>
        <authorList>
            <person name="Young N.D."/>
            <person name="Debelle F."/>
            <person name="Oldroyd G.E."/>
            <person name="Geurts R."/>
            <person name="Cannon S.B."/>
            <person name="Udvardi M.K."/>
            <person name="Benedito V.A."/>
            <person name="Mayer K.F."/>
            <person name="Gouzy J."/>
            <person name="Schoof H."/>
            <person name="Van de Peer Y."/>
            <person name="Proost S."/>
            <person name="Cook D.R."/>
            <person name="Meyers B.C."/>
            <person name="Spannagl M."/>
            <person name="Cheung F."/>
            <person name="De Mita S."/>
            <person name="Krishnakumar V."/>
            <person name="Gundlach H."/>
            <person name="Zhou S."/>
            <person name="Mudge J."/>
            <person name="Bharti A.K."/>
            <person name="Murray J.D."/>
            <person name="Naoumkina M.A."/>
            <person name="Rosen B."/>
            <person name="Silverstein K.A."/>
            <person name="Tang H."/>
            <person name="Rombauts S."/>
            <person name="Zhao P.X."/>
            <person name="Zhou P."/>
            <person name="Barbe V."/>
            <person name="Bardou P."/>
            <person name="Bechner M."/>
            <person name="Bellec A."/>
            <person name="Berger A."/>
            <person name="Berges H."/>
            <person name="Bidwell S."/>
            <person name="Bisseling T."/>
            <person name="Choisne N."/>
            <person name="Couloux A."/>
            <person name="Denny R."/>
            <person name="Deshpande S."/>
            <person name="Dai X."/>
            <person name="Doyle J.J."/>
            <person name="Dudez A.M."/>
            <person name="Farmer A.D."/>
            <person name="Fouteau S."/>
            <person name="Franken C."/>
            <person name="Gibelin C."/>
            <person name="Gish J."/>
            <person name="Goldstein S."/>
            <person name="Gonzalez A.J."/>
            <person name="Green P.J."/>
            <person name="Hallab A."/>
            <person name="Hartog M."/>
            <person name="Hua A."/>
            <person name="Humphray S.J."/>
            <person name="Jeong D.H."/>
            <person name="Jing Y."/>
            <person name="Jocker A."/>
            <person name="Kenton S.M."/>
            <person name="Kim D.J."/>
            <person name="Klee K."/>
            <person name="Lai H."/>
            <person name="Lang C."/>
            <person name="Lin S."/>
            <person name="Macmil S.L."/>
            <person name="Magdelenat G."/>
            <person name="Matthews L."/>
            <person name="McCorrison J."/>
            <person name="Monaghan E.L."/>
            <person name="Mun J.H."/>
            <person name="Najar F.Z."/>
            <person name="Nicholson C."/>
            <person name="Noirot C."/>
            <person name="O'Bleness M."/>
            <person name="Paule C.R."/>
            <person name="Poulain J."/>
            <person name="Prion F."/>
            <person name="Qin B."/>
            <person name="Qu C."/>
            <person name="Retzel E.F."/>
            <person name="Riddle C."/>
            <person name="Sallet E."/>
            <person name="Samain S."/>
            <person name="Samson N."/>
            <person name="Sanders I."/>
            <person name="Saurat O."/>
            <person name="Scarpelli C."/>
            <person name="Schiex T."/>
            <person name="Segurens B."/>
            <person name="Severin A.J."/>
            <person name="Sherrier D.J."/>
            <person name="Shi R."/>
            <person name="Sims S."/>
            <person name="Singer S.R."/>
            <person name="Sinharoy S."/>
            <person name="Sterck L."/>
            <person name="Viollet A."/>
            <person name="Wang B.B."/>
            <person name="Wang K."/>
            <person name="Wang M."/>
            <person name="Wang X."/>
            <person name="Warfsmann J."/>
            <person name="Weissenbach J."/>
            <person name="White D.D."/>
            <person name="White J.D."/>
            <person name="Wiley G.B."/>
            <person name="Wincker P."/>
            <person name="Xing Y."/>
            <person name="Yang L."/>
            <person name="Yao Z."/>
            <person name="Ying F."/>
            <person name="Zhai J."/>
            <person name="Zhou L."/>
            <person name="Zuber A."/>
            <person name="Denarie J."/>
            <person name="Dixon R.A."/>
            <person name="May G.D."/>
            <person name="Schwartz D.C."/>
            <person name="Rogers J."/>
            <person name="Quetier F."/>
            <person name="Town C.D."/>
            <person name="Roe B.A."/>
        </authorList>
    </citation>
    <scope>NUCLEOTIDE SEQUENCE [LARGE SCALE GENOMIC DNA]</scope>
    <source>
        <strain evidence="1">A17</strain>
        <strain evidence="2 3">cv. Jemalong A17</strain>
    </source>
</reference>
<name>A0A072U0T8_MEDTR</name>
<dbReference type="InterPro" id="IPR017451">
    <property type="entry name" value="F-box-assoc_interact_dom"/>
</dbReference>
<dbReference type="PANTHER" id="PTHR31672:SF13">
    <property type="entry name" value="F-BOX PROTEIN CPR30-LIKE"/>
    <property type="match status" value="1"/>
</dbReference>
<evidence type="ECO:0000313" key="2">
    <source>
        <dbReference type="EnsemblPlants" id="KEH22763"/>
    </source>
</evidence>
<reference evidence="1 3" key="2">
    <citation type="journal article" date="2014" name="BMC Genomics">
        <title>An improved genome release (version Mt4.0) for the model legume Medicago truncatula.</title>
        <authorList>
            <person name="Tang H."/>
            <person name="Krishnakumar V."/>
            <person name="Bidwell S."/>
            <person name="Rosen B."/>
            <person name="Chan A."/>
            <person name="Zhou S."/>
            <person name="Gentzbittel L."/>
            <person name="Childs K.L."/>
            <person name="Yandell M."/>
            <person name="Gundlach H."/>
            <person name="Mayer K.F."/>
            <person name="Schwartz D.C."/>
            <person name="Town C.D."/>
        </authorList>
    </citation>
    <scope>GENOME REANNOTATION</scope>
    <source>
        <strain evidence="1">A17</strain>
        <strain evidence="2 3">cv. Jemalong A17</strain>
    </source>
</reference>
<dbReference type="STRING" id="3880.A0A072U0T8"/>